<dbReference type="Proteomes" id="UP001170481">
    <property type="component" value="Unassembled WGS sequence"/>
</dbReference>
<dbReference type="RefSeq" id="WP_286987947.1">
    <property type="nucleotide sequence ID" value="NZ_JAUORK010000025.1"/>
</dbReference>
<accession>A0AAP4U168</accession>
<organism evidence="2 3">
    <name type="scientific">Cobetia amphilecti</name>
    <dbReference type="NCBI Taxonomy" id="1055104"/>
    <lineage>
        <taxon>Bacteria</taxon>
        <taxon>Pseudomonadati</taxon>
        <taxon>Pseudomonadota</taxon>
        <taxon>Gammaproteobacteria</taxon>
        <taxon>Oceanospirillales</taxon>
        <taxon>Halomonadaceae</taxon>
        <taxon>Cobetia</taxon>
    </lineage>
</organism>
<evidence type="ECO:0000256" key="1">
    <source>
        <dbReference type="SAM" id="MobiDB-lite"/>
    </source>
</evidence>
<dbReference type="EMBL" id="JAUORK010000025">
    <property type="protein sequence ID" value="MDO6673465.1"/>
    <property type="molecule type" value="Genomic_DNA"/>
</dbReference>
<evidence type="ECO:0000313" key="3">
    <source>
        <dbReference type="Proteomes" id="UP001170481"/>
    </source>
</evidence>
<protein>
    <recommendedName>
        <fullName evidence="4">PepSY domain-containing protein</fullName>
    </recommendedName>
</protein>
<gene>
    <name evidence="2" type="ORF">Q4535_15250</name>
</gene>
<sequence>MQTPHKAQPDARAARGSQWRQRYVWLCLGLGSLLVGALALPPHALCDSERWRSLHDEVAAGRVISLSELLDSLERDWLGQVVEVELEETHGELIYEVEMLGPQGQMARFTVRASDGSLREVRGVNLDAMRRAGSGSLSEPLTKPLTRPLPETDDTPLVTDGANAEVESQ</sequence>
<evidence type="ECO:0008006" key="4">
    <source>
        <dbReference type="Google" id="ProtNLM"/>
    </source>
</evidence>
<evidence type="ECO:0000313" key="2">
    <source>
        <dbReference type="EMBL" id="MDO6673465.1"/>
    </source>
</evidence>
<proteinExistence type="predicted"/>
<reference evidence="2" key="1">
    <citation type="submission" date="2023-07" db="EMBL/GenBank/DDBJ databases">
        <title>Genome content predicts the carbon catabolic preferences of heterotrophic bacteria.</title>
        <authorList>
            <person name="Gralka M."/>
        </authorList>
    </citation>
    <scope>NUCLEOTIDE SEQUENCE</scope>
    <source>
        <strain evidence="2">C2R13</strain>
    </source>
</reference>
<dbReference type="AlphaFoldDB" id="A0AAP4U168"/>
<feature type="region of interest" description="Disordered" evidence="1">
    <location>
        <begin position="132"/>
        <end position="169"/>
    </location>
</feature>
<name>A0AAP4U168_9GAMM</name>
<comment type="caution">
    <text evidence="2">The sequence shown here is derived from an EMBL/GenBank/DDBJ whole genome shotgun (WGS) entry which is preliminary data.</text>
</comment>